<dbReference type="GO" id="GO:0016853">
    <property type="term" value="F:isomerase activity"/>
    <property type="evidence" value="ECO:0007669"/>
    <property type="project" value="UniProtKB-KW"/>
</dbReference>
<sequence>MRYALYYCPDKIEQLTDLGSQWLGRDAFTNTPVTQPDVDGISKSEFWEYTETPRRYGFHGTLKPPFRAADGVSMDHVHEAVQTFARQTAPFELDGLSPNRLGKFLALTPTQPSTALDALARRTITELDGLRAPLSEADIARRRKADLTPEQDAYMLKWGYPYVFEFFRFHLTLSGKLSDKTALAAMQRAALTHFAPVLGQPVRINQIALFIEDEDGGPFRVADTFRFEGASQ</sequence>
<dbReference type="EMBL" id="LVVZ01000015">
    <property type="protein sequence ID" value="OKL43956.1"/>
    <property type="molecule type" value="Genomic_DNA"/>
</dbReference>
<comment type="caution">
    <text evidence="1">The sequence shown here is derived from an EMBL/GenBank/DDBJ whole genome shotgun (WGS) entry which is preliminary data.</text>
</comment>
<evidence type="ECO:0000313" key="2">
    <source>
        <dbReference type="Proteomes" id="UP000185783"/>
    </source>
</evidence>
<dbReference type="Proteomes" id="UP000185783">
    <property type="component" value="Unassembled WGS sequence"/>
</dbReference>
<dbReference type="InterPro" id="IPR009389">
    <property type="entry name" value="DUF1045"/>
</dbReference>
<dbReference type="AlphaFoldDB" id="A0A1U7JGT0"/>
<keyword evidence="2" id="KW-1185">Reference proteome</keyword>
<keyword evidence="1" id="KW-0413">Isomerase</keyword>
<gene>
    <name evidence="1" type="ORF">A3843_10195</name>
</gene>
<evidence type="ECO:0000313" key="1">
    <source>
        <dbReference type="EMBL" id="OKL43956.1"/>
    </source>
</evidence>
<organism evidence="1 2">
    <name type="scientific">Pseudovibrio exalbescens</name>
    <dbReference type="NCBI Taxonomy" id="197461"/>
    <lineage>
        <taxon>Bacteria</taxon>
        <taxon>Pseudomonadati</taxon>
        <taxon>Pseudomonadota</taxon>
        <taxon>Alphaproteobacteria</taxon>
        <taxon>Hyphomicrobiales</taxon>
        <taxon>Stappiaceae</taxon>
        <taxon>Pseudovibrio</taxon>
    </lineage>
</organism>
<protein>
    <submittedName>
        <fullName evidence="1">Xylose isomerase</fullName>
    </submittedName>
</protein>
<proteinExistence type="predicted"/>
<name>A0A1U7JGT0_9HYPH</name>
<accession>A0A1U7JGT0</accession>
<dbReference type="Pfam" id="PF06299">
    <property type="entry name" value="DUF1045"/>
    <property type="match status" value="1"/>
</dbReference>
<dbReference type="NCBIfam" id="TIGR03223">
    <property type="entry name" value="Phn_opern_protn"/>
    <property type="match status" value="1"/>
</dbReference>
<dbReference type="PIRSF" id="PIRSF033328">
    <property type="entry name" value="Phest_Mll4975"/>
    <property type="match status" value="1"/>
</dbReference>
<reference evidence="1 2" key="1">
    <citation type="submission" date="2016-03" db="EMBL/GenBank/DDBJ databases">
        <title>Genome sequence of Nesiotobacter sp. nov., a moderately halophilic alphaproteobacterium isolated from the Yellow Sea, China.</title>
        <authorList>
            <person name="Zhang G."/>
            <person name="Zhang R."/>
        </authorList>
    </citation>
    <scope>NUCLEOTIDE SEQUENCE [LARGE SCALE GENOMIC DNA]</scope>
    <source>
        <strain evidence="1 2">WB1-6</strain>
    </source>
</reference>
<dbReference type="STRING" id="197461.A3843_10195"/>
<dbReference type="Gene3D" id="3.90.1140.10">
    <property type="entry name" value="Cyclic phosphodiesterase"/>
    <property type="match status" value="1"/>
</dbReference>
<dbReference type="RefSeq" id="WP_028481243.1">
    <property type="nucleotide sequence ID" value="NZ_LVVZ01000015.1"/>
</dbReference>